<dbReference type="PANTHER" id="PTHR24189">
    <property type="entry name" value="MYOTROPHIN"/>
    <property type="match status" value="1"/>
</dbReference>
<dbReference type="EMBL" id="JBJJXI010000087">
    <property type="protein sequence ID" value="KAL3394910.1"/>
    <property type="molecule type" value="Genomic_DNA"/>
</dbReference>
<keyword evidence="1" id="KW-0677">Repeat</keyword>
<organism evidence="4 5">
    <name type="scientific">Trichogramma kaykai</name>
    <dbReference type="NCBI Taxonomy" id="54128"/>
    <lineage>
        <taxon>Eukaryota</taxon>
        <taxon>Metazoa</taxon>
        <taxon>Ecdysozoa</taxon>
        <taxon>Arthropoda</taxon>
        <taxon>Hexapoda</taxon>
        <taxon>Insecta</taxon>
        <taxon>Pterygota</taxon>
        <taxon>Neoptera</taxon>
        <taxon>Endopterygota</taxon>
        <taxon>Hymenoptera</taxon>
        <taxon>Apocrita</taxon>
        <taxon>Proctotrupomorpha</taxon>
        <taxon>Chalcidoidea</taxon>
        <taxon>Trichogrammatidae</taxon>
        <taxon>Trichogramma</taxon>
    </lineage>
</organism>
<name>A0ABD2WPS1_9HYME</name>
<protein>
    <submittedName>
        <fullName evidence="4">Uncharacterized protein</fullName>
    </submittedName>
</protein>
<dbReference type="Proteomes" id="UP001627154">
    <property type="component" value="Unassembled WGS sequence"/>
</dbReference>
<evidence type="ECO:0000256" key="1">
    <source>
        <dbReference type="ARBA" id="ARBA00022737"/>
    </source>
</evidence>
<evidence type="ECO:0000313" key="4">
    <source>
        <dbReference type="EMBL" id="KAL3394910.1"/>
    </source>
</evidence>
<dbReference type="PROSITE" id="PS50297">
    <property type="entry name" value="ANK_REP_REGION"/>
    <property type="match status" value="3"/>
</dbReference>
<dbReference type="SUPFAM" id="SSF48403">
    <property type="entry name" value="Ankyrin repeat"/>
    <property type="match status" value="1"/>
</dbReference>
<proteinExistence type="predicted"/>
<accession>A0ABD2WPS1</accession>
<feature type="repeat" description="ANK" evidence="3">
    <location>
        <begin position="256"/>
        <end position="289"/>
    </location>
</feature>
<gene>
    <name evidence="4" type="ORF">TKK_010902</name>
</gene>
<reference evidence="4 5" key="1">
    <citation type="journal article" date="2024" name="bioRxiv">
        <title>A reference genome for Trichogramma kaykai: A tiny desert-dwelling parasitoid wasp with competing sex-ratio distorters.</title>
        <authorList>
            <person name="Culotta J."/>
            <person name="Lindsey A.R."/>
        </authorList>
    </citation>
    <scope>NUCLEOTIDE SEQUENCE [LARGE SCALE GENOMIC DNA]</scope>
    <source>
        <strain evidence="4 5">KSX58</strain>
    </source>
</reference>
<dbReference type="InterPro" id="IPR036770">
    <property type="entry name" value="Ankyrin_rpt-contain_sf"/>
</dbReference>
<feature type="repeat" description="ANK" evidence="3">
    <location>
        <begin position="182"/>
        <end position="215"/>
    </location>
</feature>
<dbReference type="InterPro" id="IPR002110">
    <property type="entry name" value="Ankyrin_rpt"/>
</dbReference>
<keyword evidence="2 3" id="KW-0040">ANK repeat</keyword>
<dbReference type="PANTHER" id="PTHR24189:SF50">
    <property type="entry name" value="ANKYRIN REPEAT AND SOCS BOX PROTEIN 2"/>
    <property type="match status" value="1"/>
</dbReference>
<feature type="repeat" description="ANK" evidence="3">
    <location>
        <begin position="332"/>
        <end position="358"/>
    </location>
</feature>
<dbReference type="SMART" id="SM00248">
    <property type="entry name" value="ANK"/>
    <property type="match status" value="5"/>
</dbReference>
<dbReference type="Pfam" id="PF12796">
    <property type="entry name" value="Ank_2"/>
    <property type="match status" value="2"/>
</dbReference>
<dbReference type="AlphaFoldDB" id="A0ABD2WPS1"/>
<sequence length="576" mass="67488">MFTLKDQQILEKLKDLRKEVNLNNEEERYNYLRQFYRILRNGNEWAFPTNLVELLLHPKEIECLLWDSMNYKDKELGYKPGDKFIMYAGLCYKYEPEVDENGIISPRCTTLIHHAVKNTKQIGRDWSRLFPLLFDICGRFDVNYTDESGYTHFHAACRFNCNRVVQGFLEHGQDPNCIWPETGDSALHIALSFAWNNHIMVLLLRAGANPNLANKDALTPLHFIAKIPYICGTVELFFQINDELNQLVQINARDKLGDTPLHMAAKYVHDKRILEVLLRNKADPTLANEEGSTPLHIICNRKEPYIDDMVKFFFEINEQLNQSVQVDARDNLGRTPLQLAAMHCLPYAVESLLNHGADPSNFVFPTFSQLDECFGSYENIRCKFKLASGLLAVVESLEKRGYELESRDAMIIMILFKKQCMFQWSWTLDELLRYDDDEELANEARQKMLKSDLSLYDLIHLRPQEAAKRLTYIDYYEFARLENVWWIRYEMLAAMLARFVHLCETMSRKFFRSWALDSYWKLIHYRLPLECCEIILDELMNQDLFNIFVAGGFENKCNNERPVGAGRAPNRVKIEW</sequence>
<dbReference type="PROSITE" id="PS50088">
    <property type="entry name" value="ANK_REPEAT"/>
    <property type="match status" value="3"/>
</dbReference>
<dbReference type="Gene3D" id="1.25.40.20">
    <property type="entry name" value="Ankyrin repeat-containing domain"/>
    <property type="match status" value="2"/>
</dbReference>
<evidence type="ECO:0000313" key="5">
    <source>
        <dbReference type="Proteomes" id="UP001627154"/>
    </source>
</evidence>
<evidence type="ECO:0000256" key="2">
    <source>
        <dbReference type="ARBA" id="ARBA00023043"/>
    </source>
</evidence>
<keyword evidence="5" id="KW-1185">Reference proteome</keyword>
<comment type="caution">
    <text evidence="4">The sequence shown here is derived from an EMBL/GenBank/DDBJ whole genome shotgun (WGS) entry which is preliminary data.</text>
</comment>
<dbReference type="InterPro" id="IPR050745">
    <property type="entry name" value="Multifunctional_regulatory"/>
</dbReference>
<evidence type="ECO:0000256" key="3">
    <source>
        <dbReference type="PROSITE-ProRule" id="PRU00023"/>
    </source>
</evidence>